<name>A0A9X1YKB9_9BURK</name>
<protein>
    <submittedName>
        <fullName evidence="2">GNAT family N-acetyltransferase</fullName>
    </submittedName>
</protein>
<dbReference type="Pfam" id="PF13508">
    <property type="entry name" value="Acetyltransf_7"/>
    <property type="match status" value="1"/>
</dbReference>
<dbReference type="SUPFAM" id="SSF55729">
    <property type="entry name" value="Acyl-CoA N-acyltransferases (Nat)"/>
    <property type="match status" value="1"/>
</dbReference>
<dbReference type="InterPro" id="IPR000182">
    <property type="entry name" value="GNAT_dom"/>
</dbReference>
<dbReference type="CDD" id="cd04301">
    <property type="entry name" value="NAT_SF"/>
    <property type="match status" value="1"/>
</dbReference>
<evidence type="ECO:0000259" key="1">
    <source>
        <dbReference type="PROSITE" id="PS51186"/>
    </source>
</evidence>
<dbReference type="InterPro" id="IPR016181">
    <property type="entry name" value="Acyl_CoA_acyltransferase"/>
</dbReference>
<dbReference type="Proteomes" id="UP001139353">
    <property type="component" value="Unassembled WGS sequence"/>
</dbReference>
<keyword evidence="3" id="KW-1185">Reference proteome</keyword>
<dbReference type="GO" id="GO:0016747">
    <property type="term" value="F:acyltransferase activity, transferring groups other than amino-acyl groups"/>
    <property type="evidence" value="ECO:0007669"/>
    <property type="project" value="InterPro"/>
</dbReference>
<sequence>MPIPVDLIPYRPEFRERLVDLWRASFALGVGAPVPNPRDEHLRYLDEHVLVETSVQLALRDGQLVGFGAFTPESVMQLYVHVDHLGQGIGTRLLEHAKAASNGKLWLYTFVTNTNAQRFYERHGFEIVERGFEPVMQLGDLRYEWRRAGR</sequence>
<accession>A0A9X1YKB9</accession>
<dbReference type="PANTHER" id="PTHR43617:SF20">
    <property type="entry name" value="N-ALPHA-ACETYLTRANSFERASE RIMI"/>
    <property type="match status" value="1"/>
</dbReference>
<comment type="caution">
    <text evidence="2">The sequence shown here is derived from an EMBL/GenBank/DDBJ whole genome shotgun (WGS) entry which is preliminary data.</text>
</comment>
<dbReference type="AlphaFoldDB" id="A0A9X1YKB9"/>
<dbReference type="PROSITE" id="PS51186">
    <property type="entry name" value="GNAT"/>
    <property type="match status" value="1"/>
</dbReference>
<feature type="domain" description="N-acetyltransferase" evidence="1">
    <location>
        <begin position="5"/>
        <end position="148"/>
    </location>
</feature>
<proteinExistence type="predicted"/>
<dbReference type="Gene3D" id="3.40.630.30">
    <property type="match status" value="1"/>
</dbReference>
<dbReference type="InterPro" id="IPR050276">
    <property type="entry name" value="MshD_Acetyltransferase"/>
</dbReference>
<reference evidence="2" key="1">
    <citation type="submission" date="2021-11" db="EMBL/GenBank/DDBJ databases">
        <title>BS-T2-15 a new species belonging to the Comamonadaceae family isolated from the soil of a French oak forest.</title>
        <authorList>
            <person name="Mieszkin S."/>
            <person name="Alain K."/>
        </authorList>
    </citation>
    <scope>NUCLEOTIDE SEQUENCE</scope>
    <source>
        <strain evidence="2">BS-T2-15</strain>
    </source>
</reference>
<organism evidence="2 3">
    <name type="scientific">Scleromatobacter humisilvae</name>
    <dbReference type="NCBI Taxonomy" id="2897159"/>
    <lineage>
        <taxon>Bacteria</taxon>
        <taxon>Pseudomonadati</taxon>
        <taxon>Pseudomonadota</taxon>
        <taxon>Betaproteobacteria</taxon>
        <taxon>Burkholderiales</taxon>
        <taxon>Sphaerotilaceae</taxon>
        <taxon>Scleromatobacter</taxon>
    </lineage>
</organism>
<evidence type="ECO:0000313" key="2">
    <source>
        <dbReference type="EMBL" id="MCK9687000.1"/>
    </source>
</evidence>
<evidence type="ECO:0000313" key="3">
    <source>
        <dbReference type="Proteomes" id="UP001139353"/>
    </source>
</evidence>
<dbReference type="EMBL" id="JAJLJH010000003">
    <property type="protein sequence ID" value="MCK9687000.1"/>
    <property type="molecule type" value="Genomic_DNA"/>
</dbReference>
<dbReference type="PANTHER" id="PTHR43617">
    <property type="entry name" value="L-AMINO ACID N-ACETYLTRANSFERASE"/>
    <property type="match status" value="1"/>
</dbReference>
<dbReference type="RefSeq" id="WP_275683036.1">
    <property type="nucleotide sequence ID" value="NZ_JAJLJH010000003.1"/>
</dbReference>
<gene>
    <name evidence="2" type="ORF">LPC04_14910</name>
</gene>